<keyword evidence="4" id="KW-1185">Reference proteome</keyword>
<dbReference type="eggNOG" id="KOG1787">
    <property type="taxonomic scope" value="Eukaryota"/>
</dbReference>
<dbReference type="Pfam" id="PF14844">
    <property type="entry name" value="PH_BEACH"/>
    <property type="match status" value="1"/>
</dbReference>
<feature type="non-terminal residue" evidence="3">
    <location>
        <position position="112"/>
    </location>
</feature>
<feature type="non-terminal residue" evidence="3">
    <location>
        <position position="1"/>
    </location>
</feature>
<feature type="domain" description="BEACH-type PH" evidence="2">
    <location>
        <begin position="1"/>
        <end position="60"/>
    </location>
</feature>
<dbReference type="HOGENOM" id="CLU_2152118_0_0_1"/>
<accession>A7S3D6</accession>
<dbReference type="SUPFAM" id="SSF50729">
    <property type="entry name" value="PH domain-like"/>
    <property type="match status" value="1"/>
</dbReference>
<sequence>VLLYMDGLHGKWPIDQIKAVFSRRYLLQNCAVEVFFANGTSAMFKFPDHDSVKKVVRALPPVGVGAYYGIPQTRTSSLYSPKQLFEKSTMTSRWQKREVSTFEYLMFLNTIA</sequence>
<dbReference type="InterPro" id="IPR011993">
    <property type="entry name" value="PH-like_dom_sf"/>
</dbReference>
<dbReference type="PhylomeDB" id="A7S3D6"/>
<dbReference type="Proteomes" id="UP000001593">
    <property type="component" value="Unassembled WGS sequence"/>
</dbReference>
<dbReference type="PANTHER" id="PTHR13743:SF162">
    <property type="entry name" value="NEUROBEACHIN"/>
    <property type="match status" value="1"/>
</dbReference>
<dbReference type="InterPro" id="IPR000409">
    <property type="entry name" value="BEACH_dom"/>
</dbReference>
<dbReference type="InterPro" id="IPR036372">
    <property type="entry name" value="BEACH_dom_sf"/>
</dbReference>
<evidence type="ECO:0000259" key="2">
    <source>
        <dbReference type="PROSITE" id="PS51783"/>
    </source>
</evidence>
<dbReference type="PANTHER" id="PTHR13743">
    <property type="entry name" value="BEIGE/BEACH-RELATED"/>
    <property type="match status" value="1"/>
</dbReference>
<dbReference type="SUPFAM" id="SSF81837">
    <property type="entry name" value="BEACH domain"/>
    <property type="match status" value="1"/>
</dbReference>
<evidence type="ECO:0000313" key="4">
    <source>
        <dbReference type="Proteomes" id="UP000001593"/>
    </source>
</evidence>
<dbReference type="EMBL" id="DS469573">
    <property type="protein sequence ID" value="EDO41755.1"/>
    <property type="molecule type" value="Genomic_DNA"/>
</dbReference>
<gene>
    <name evidence="3" type="ORF">NEMVEDRAFT_v1g28808</name>
</gene>
<dbReference type="InParanoid" id="A7S3D6"/>
<proteinExistence type="predicted"/>
<dbReference type="AlphaFoldDB" id="A7S3D6"/>
<dbReference type="STRING" id="45351.A7S3D6"/>
<evidence type="ECO:0000313" key="3">
    <source>
        <dbReference type="EMBL" id="EDO41755.1"/>
    </source>
</evidence>
<protein>
    <submittedName>
        <fullName evidence="3">Uncharacterized protein</fullName>
    </submittedName>
</protein>
<dbReference type="PROSITE" id="PS50197">
    <property type="entry name" value="BEACH"/>
    <property type="match status" value="1"/>
</dbReference>
<dbReference type="InterPro" id="IPR050865">
    <property type="entry name" value="BEACH_Domain"/>
</dbReference>
<dbReference type="PROSITE" id="PS51783">
    <property type="entry name" value="PH_BEACH"/>
    <property type="match status" value="1"/>
</dbReference>
<evidence type="ECO:0000259" key="1">
    <source>
        <dbReference type="PROSITE" id="PS50197"/>
    </source>
</evidence>
<name>A7S3D6_NEMVE</name>
<organism evidence="3 4">
    <name type="scientific">Nematostella vectensis</name>
    <name type="common">Starlet sea anemone</name>
    <dbReference type="NCBI Taxonomy" id="45351"/>
    <lineage>
        <taxon>Eukaryota</taxon>
        <taxon>Metazoa</taxon>
        <taxon>Cnidaria</taxon>
        <taxon>Anthozoa</taxon>
        <taxon>Hexacorallia</taxon>
        <taxon>Actiniaria</taxon>
        <taxon>Edwardsiidae</taxon>
        <taxon>Nematostella</taxon>
    </lineage>
</organism>
<feature type="domain" description="BEACH" evidence="1">
    <location>
        <begin position="79"/>
        <end position="112"/>
    </location>
</feature>
<dbReference type="Gene3D" id="2.30.29.30">
    <property type="entry name" value="Pleckstrin-homology domain (PH domain)/Phosphotyrosine-binding domain (PTB)"/>
    <property type="match status" value="1"/>
</dbReference>
<dbReference type="InterPro" id="IPR023362">
    <property type="entry name" value="PH-BEACH_dom"/>
</dbReference>
<reference evidence="3 4" key="1">
    <citation type="journal article" date="2007" name="Science">
        <title>Sea anemone genome reveals ancestral eumetazoan gene repertoire and genomic organization.</title>
        <authorList>
            <person name="Putnam N.H."/>
            <person name="Srivastava M."/>
            <person name="Hellsten U."/>
            <person name="Dirks B."/>
            <person name="Chapman J."/>
            <person name="Salamov A."/>
            <person name="Terry A."/>
            <person name="Shapiro H."/>
            <person name="Lindquist E."/>
            <person name="Kapitonov V.V."/>
            <person name="Jurka J."/>
            <person name="Genikhovich G."/>
            <person name="Grigoriev I.V."/>
            <person name="Lucas S.M."/>
            <person name="Steele R.E."/>
            <person name="Finnerty J.R."/>
            <person name="Technau U."/>
            <person name="Martindale M.Q."/>
            <person name="Rokhsar D.S."/>
        </authorList>
    </citation>
    <scope>NUCLEOTIDE SEQUENCE [LARGE SCALE GENOMIC DNA]</scope>
    <source>
        <strain evidence="4">CH2 X CH6</strain>
    </source>
</reference>
<dbReference type="Gene3D" id="1.10.1540.10">
    <property type="entry name" value="BEACH domain"/>
    <property type="match status" value="1"/>
</dbReference>